<dbReference type="EMBL" id="GBXM01059554">
    <property type="protein sequence ID" value="JAH49023.1"/>
    <property type="molecule type" value="Transcribed_RNA"/>
</dbReference>
<evidence type="ECO:0000256" key="1">
    <source>
        <dbReference type="SAM" id="Phobius"/>
    </source>
</evidence>
<protein>
    <submittedName>
        <fullName evidence="2">Uncharacterized protein</fullName>
    </submittedName>
</protein>
<reference evidence="2" key="2">
    <citation type="journal article" date="2015" name="Fish Shellfish Immunol.">
        <title>Early steps in the European eel (Anguilla anguilla)-Vibrio vulnificus interaction in the gills: Role of the RtxA13 toxin.</title>
        <authorList>
            <person name="Callol A."/>
            <person name="Pajuelo D."/>
            <person name="Ebbesson L."/>
            <person name="Teles M."/>
            <person name="MacKenzie S."/>
            <person name="Amaro C."/>
        </authorList>
    </citation>
    <scope>NUCLEOTIDE SEQUENCE</scope>
</reference>
<reference evidence="2" key="1">
    <citation type="submission" date="2014-11" db="EMBL/GenBank/DDBJ databases">
        <authorList>
            <person name="Amaro Gonzalez C."/>
        </authorList>
    </citation>
    <scope>NUCLEOTIDE SEQUENCE</scope>
</reference>
<evidence type="ECO:0000313" key="2">
    <source>
        <dbReference type="EMBL" id="JAH49023.1"/>
    </source>
</evidence>
<organism evidence="2">
    <name type="scientific">Anguilla anguilla</name>
    <name type="common">European freshwater eel</name>
    <name type="synonym">Muraena anguilla</name>
    <dbReference type="NCBI Taxonomy" id="7936"/>
    <lineage>
        <taxon>Eukaryota</taxon>
        <taxon>Metazoa</taxon>
        <taxon>Chordata</taxon>
        <taxon>Craniata</taxon>
        <taxon>Vertebrata</taxon>
        <taxon>Euteleostomi</taxon>
        <taxon>Actinopterygii</taxon>
        <taxon>Neopterygii</taxon>
        <taxon>Teleostei</taxon>
        <taxon>Anguilliformes</taxon>
        <taxon>Anguillidae</taxon>
        <taxon>Anguilla</taxon>
    </lineage>
</organism>
<keyword evidence="1" id="KW-1133">Transmembrane helix</keyword>
<keyword evidence="1" id="KW-0812">Transmembrane</keyword>
<sequence length="46" mass="5039">MTTFLSVSALGPEISGSRMLIHTFTHSIWGSFACVQGVFFIHIPTL</sequence>
<dbReference type="AlphaFoldDB" id="A0A0E9T8E8"/>
<keyword evidence="1" id="KW-0472">Membrane</keyword>
<name>A0A0E9T8E8_ANGAN</name>
<proteinExistence type="predicted"/>
<feature type="transmembrane region" description="Helical" evidence="1">
    <location>
        <begin position="20"/>
        <end position="41"/>
    </location>
</feature>
<accession>A0A0E9T8E8</accession>